<dbReference type="InterPro" id="IPR001841">
    <property type="entry name" value="Znf_RING"/>
</dbReference>
<dbReference type="Proteomes" id="UP000324022">
    <property type="component" value="Unassembled WGS sequence"/>
</dbReference>
<feature type="compositionally biased region" description="Basic and acidic residues" evidence="5">
    <location>
        <begin position="547"/>
        <end position="559"/>
    </location>
</feature>
<dbReference type="PANTHER" id="PTHR12109:SF3">
    <property type="entry name" value="RING FINGER PROTEIN 141"/>
    <property type="match status" value="1"/>
</dbReference>
<feature type="region of interest" description="Disordered" evidence="5">
    <location>
        <begin position="187"/>
        <end position="235"/>
    </location>
</feature>
<dbReference type="EMBL" id="OOIN01000006">
    <property type="protein sequence ID" value="SPO24037.1"/>
    <property type="molecule type" value="Genomic_DNA"/>
</dbReference>
<feature type="domain" description="RING-type" evidence="6">
    <location>
        <begin position="284"/>
        <end position="351"/>
    </location>
</feature>
<dbReference type="InterPro" id="IPR017907">
    <property type="entry name" value="Znf_RING_CS"/>
</dbReference>
<evidence type="ECO:0000256" key="1">
    <source>
        <dbReference type="ARBA" id="ARBA00022723"/>
    </source>
</evidence>
<evidence type="ECO:0000256" key="5">
    <source>
        <dbReference type="SAM" id="MobiDB-lite"/>
    </source>
</evidence>
<feature type="compositionally biased region" description="Basic and acidic residues" evidence="5">
    <location>
        <begin position="684"/>
        <end position="699"/>
    </location>
</feature>
<feature type="region of interest" description="Disordered" evidence="5">
    <location>
        <begin position="1"/>
        <end position="163"/>
    </location>
</feature>
<dbReference type="GO" id="GO:0008270">
    <property type="term" value="F:zinc ion binding"/>
    <property type="evidence" value="ECO:0007669"/>
    <property type="project" value="UniProtKB-KW"/>
</dbReference>
<dbReference type="GO" id="GO:0051865">
    <property type="term" value="P:protein autoubiquitination"/>
    <property type="evidence" value="ECO:0007669"/>
    <property type="project" value="TreeGrafter"/>
</dbReference>
<dbReference type="PROSITE" id="PS50089">
    <property type="entry name" value="ZF_RING_2"/>
    <property type="match status" value="1"/>
</dbReference>
<evidence type="ECO:0000256" key="3">
    <source>
        <dbReference type="ARBA" id="ARBA00022833"/>
    </source>
</evidence>
<accession>A0A5C3E345</accession>
<evidence type="ECO:0000256" key="4">
    <source>
        <dbReference type="PROSITE-ProRule" id="PRU00175"/>
    </source>
</evidence>
<keyword evidence="2 4" id="KW-0863">Zinc-finger</keyword>
<dbReference type="SMART" id="SM00184">
    <property type="entry name" value="RING"/>
    <property type="match status" value="1"/>
</dbReference>
<feature type="region of interest" description="Disordered" evidence="5">
    <location>
        <begin position="476"/>
        <end position="499"/>
    </location>
</feature>
<dbReference type="InterPro" id="IPR013083">
    <property type="entry name" value="Znf_RING/FYVE/PHD"/>
</dbReference>
<feature type="compositionally biased region" description="Low complexity" evidence="5">
    <location>
        <begin position="82"/>
        <end position="94"/>
    </location>
</feature>
<feature type="compositionally biased region" description="Acidic residues" evidence="5">
    <location>
        <begin position="569"/>
        <end position="597"/>
    </location>
</feature>
<keyword evidence="1" id="KW-0479">Metal-binding</keyword>
<feature type="compositionally biased region" description="Acidic residues" evidence="5">
    <location>
        <begin position="476"/>
        <end position="491"/>
    </location>
</feature>
<keyword evidence="8" id="KW-1185">Reference proteome</keyword>
<protein>
    <recommendedName>
        <fullName evidence="6">RING-type domain-containing protein</fullName>
    </recommendedName>
</protein>
<organism evidence="7 8">
    <name type="scientific">Ustilago trichophora</name>
    <dbReference type="NCBI Taxonomy" id="86804"/>
    <lineage>
        <taxon>Eukaryota</taxon>
        <taxon>Fungi</taxon>
        <taxon>Dikarya</taxon>
        <taxon>Basidiomycota</taxon>
        <taxon>Ustilaginomycotina</taxon>
        <taxon>Ustilaginomycetes</taxon>
        <taxon>Ustilaginales</taxon>
        <taxon>Ustilaginaceae</taxon>
        <taxon>Ustilago</taxon>
    </lineage>
</organism>
<dbReference type="InterPro" id="IPR027370">
    <property type="entry name" value="Znf-RING_euk"/>
</dbReference>
<evidence type="ECO:0000259" key="6">
    <source>
        <dbReference type="PROSITE" id="PS50089"/>
    </source>
</evidence>
<gene>
    <name evidence="7" type="ORF">UTRI_03419_B</name>
</gene>
<keyword evidence="3" id="KW-0862">Zinc</keyword>
<dbReference type="PANTHER" id="PTHR12109">
    <property type="entry name" value="RING FINGER PROTEIN 141-RELATED"/>
    <property type="match status" value="1"/>
</dbReference>
<reference evidence="7 8" key="1">
    <citation type="submission" date="2018-03" db="EMBL/GenBank/DDBJ databases">
        <authorList>
            <person name="Guldener U."/>
        </authorList>
    </citation>
    <scope>NUCLEOTIDE SEQUENCE [LARGE SCALE GENOMIC DNA]</scope>
    <source>
        <strain evidence="7 8">NBRC100155</strain>
    </source>
</reference>
<dbReference type="Gene3D" id="3.30.40.10">
    <property type="entry name" value="Zinc/RING finger domain, C3HC4 (zinc finger)"/>
    <property type="match status" value="1"/>
</dbReference>
<dbReference type="Pfam" id="PF13445">
    <property type="entry name" value="zf-RING_UBOX"/>
    <property type="match status" value="1"/>
</dbReference>
<dbReference type="AlphaFoldDB" id="A0A5C3E345"/>
<sequence>MEAVTRRTSPRRRTPTSEAAEDASIEVVIEAPLPSTSKLPARNKRDRKQTSSRDTITPPPHADEPPKKMRTRRSPGKDTAVAPKPTASASPSSKAKAKPNDTDASSSKATGEIKSPTPASGSDEVEVVSPIRRSNSKRKVGVATKSEDAPIKKSPTSKRPADLANELFKDDEEKVSDESLAAVEADVSSNMESDGVELVIPPRKRRRAGSDDSHVDSHPSSASFTTAVESDPPRVNATDAVSLQLRIRQLEIQLAQSKAKADHNAGLISAQHTIFENLHGQCICHICLEPSFRPCVLAPCGHVFCIHCLRSWFTKPLASEAAAPEDWSQSEIERYNRSRTLKRKKICPSCRTELACPPVEVYLVRDMLEKVDEGLKLSKQANVDSQVAESSIAMLGQDDKARLKGEDLPKGAKLWEDIFDQDGPRRIIFDEMDGVPRCGSCGSEIFDGACSNPSCGIEYDSHSDYEDLRRGGWDDVGDFDSDMDGEGDDDGFGIPRRPRRNGVLADRLAEFEARHGGSEAMHRGNRLDLPDDFEGITYIDSSDNEHVVRDYAGRDGRRESRGRHGGRDGEDEDEDEDDEEMDDFIVRDDFEDGEGEDTDRPNYFDGSASEDDGSDAEGFGGYGDEEEDDFLPGPRRGGRGSAIEISDSDEGEERNSSVEYRGRRGGRRVADDEEEEGDSDSDDRDTHSQSSDDLHETDHLGSSTDSNTRRRRARIVDDEDE</sequence>
<evidence type="ECO:0000313" key="8">
    <source>
        <dbReference type="Proteomes" id="UP000324022"/>
    </source>
</evidence>
<feature type="compositionally biased region" description="Basic and acidic residues" evidence="5">
    <location>
        <begin position="208"/>
        <end position="217"/>
    </location>
</feature>
<feature type="region of interest" description="Disordered" evidence="5">
    <location>
        <begin position="547"/>
        <end position="721"/>
    </location>
</feature>
<feature type="compositionally biased region" description="Basic and acidic residues" evidence="5">
    <location>
        <begin position="653"/>
        <end position="662"/>
    </location>
</feature>
<feature type="compositionally biased region" description="Acidic residues" evidence="5">
    <location>
        <begin position="671"/>
        <end position="683"/>
    </location>
</feature>
<dbReference type="InterPro" id="IPR047126">
    <property type="entry name" value="RNF141-like"/>
</dbReference>
<dbReference type="PROSITE" id="PS00518">
    <property type="entry name" value="ZF_RING_1"/>
    <property type="match status" value="1"/>
</dbReference>
<evidence type="ECO:0000256" key="2">
    <source>
        <dbReference type="ARBA" id="ARBA00022771"/>
    </source>
</evidence>
<evidence type="ECO:0000313" key="7">
    <source>
        <dbReference type="EMBL" id="SPO24037.1"/>
    </source>
</evidence>
<dbReference type="SUPFAM" id="SSF57850">
    <property type="entry name" value="RING/U-box"/>
    <property type="match status" value="1"/>
</dbReference>
<dbReference type="OrthoDB" id="6105938at2759"/>
<name>A0A5C3E345_9BASI</name>
<dbReference type="GO" id="GO:0004842">
    <property type="term" value="F:ubiquitin-protein transferase activity"/>
    <property type="evidence" value="ECO:0007669"/>
    <property type="project" value="TreeGrafter"/>
</dbReference>
<proteinExistence type="predicted"/>